<name>A0AAW1UUS7_9CUCU</name>
<dbReference type="Gene3D" id="1.20.58.900">
    <property type="match status" value="1"/>
</dbReference>
<keyword evidence="2 5" id="KW-0863">Zinc-finger</keyword>
<sequence>MSTDRDSPTSQISLSFSNNNERSPSQDWSSLLLLKFNNRNDQRKHKHSDNVAIERKNLVNISKLIIKELIEQSLRFGRTLDSDHLSLQHFFIIIEHVLRHEIRYRPKSLLGLKKDLWDILLQIEKYVPEAQNITDSVKDLPNIKTQAGRARAWLRIALMQKKLTEYLKVLLDHRDELLEGNYNPGALMLSDDAVVIIGLLIGLNTIDCNLCLKEDDLDSFQGVIDFSLYLKPTSQFLNDSEEQKDKITSILDQKNYIEELNEHLKATVANLQSRVNSLTNSNSSMKQEITITKNDLLSLQQENRHLRDVSIKENHTRQNIITKEDKTSENELKEDDVSDLKELKVKLHEEMNLKQEAAKELELQLCLKAEMEVAMKLLEKDIYEKQDTIVSLRKQLDDIKGINLEMYKKLQDSEASIEHKTELISKLEAKAESMQETIQTLESKYRESEMLRARMEQLNRELDIHTAQCVEQNNSVEGDLKVEREWRILLQATIERDREHVSKLNTELSHMKIIAEKYAVLQQEYYSLKEKCLEQEQTMEELGKQLSTSKLQISDLKEEVGKSKVDGTWADDNSVSHCKSCTKEFNLTRRRHHCRNCGGIFCHTCSDNSMSLPSSARPVRVCDDCSELLSLRNNVM</sequence>
<dbReference type="CDD" id="cd17681">
    <property type="entry name" value="RUN_RUFY1_like"/>
    <property type="match status" value="1"/>
</dbReference>
<evidence type="ECO:0000256" key="2">
    <source>
        <dbReference type="ARBA" id="ARBA00022771"/>
    </source>
</evidence>
<dbReference type="SMART" id="SM00064">
    <property type="entry name" value="FYVE"/>
    <property type="match status" value="1"/>
</dbReference>
<dbReference type="InterPro" id="IPR011011">
    <property type="entry name" value="Znf_FYVE_PHD"/>
</dbReference>
<dbReference type="PANTHER" id="PTHR45956:SF6">
    <property type="entry name" value="RUN DOMAIN-CONTAINING PROTEIN"/>
    <property type="match status" value="1"/>
</dbReference>
<evidence type="ECO:0000256" key="5">
    <source>
        <dbReference type="PROSITE-ProRule" id="PRU00091"/>
    </source>
</evidence>
<evidence type="ECO:0000259" key="9">
    <source>
        <dbReference type="PROSITE" id="PS50826"/>
    </source>
</evidence>
<feature type="coiled-coil region" evidence="6">
    <location>
        <begin position="410"/>
        <end position="475"/>
    </location>
</feature>
<dbReference type="PROSITE" id="PS50178">
    <property type="entry name" value="ZF_FYVE"/>
    <property type="match status" value="1"/>
</dbReference>
<keyword evidence="4 6" id="KW-0175">Coiled coil</keyword>
<evidence type="ECO:0000259" key="8">
    <source>
        <dbReference type="PROSITE" id="PS50178"/>
    </source>
</evidence>
<dbReference type="CDD" id="cd15721">
    <property type="entry name" value="FYVE_RUFY1_like"/>
    <property type="match status" value="1"/>
</dbReference>
<dbReference type="PROSITE" id="PS50826">
    <property type="entry name" value="RUN"/>
    <property type="match status" value="1"/>
</dbReference>
<dbReference type="SUPFAM" id="SSF57903">
    <property type="entry name" value="FYVE/PHD zinc finger"/>
    <property type="match status" value="1"/>
</dbReference>
<dbReference type="Pfam" id="PF01363">
    <property type="entry name" value="FYVE"/>
    <property type="match status" value="1"/>
</dbReference>
<feature type="region of interest" description="Disordered" evidence="7">
    <location>
        <begin position="1"/>
        <end position="25"/>
    </location>
</feature>
<dbReference type="PANTHER" id="PTHR45956">
    <property type="entry name" value="RUN AND FYVE DOMAIN-CONTAINING PROTEIN 2-LIKE PROTEIN"/>
    <property type="match status" value="1"/>
</dbReference>
<dbReference type="Proteomes" id="UP001431783">
    <property type="component" value="Unassembled WGS sequence"/>
</dbReference>
<evidence type="ECO:0000256" key="7">
    <source>
        <dbReference type="SAM" id="MobiDB-lite"/>
    </source>
</evidence>
<dbReference type="SUPFAM" id="SSF140741">
    <property type="entry name" value="RUN domain-like"/>
    <property type="match status" value="1"/>
</dbReference>
<dbReference type="AlphaFoldDB" id="A0AAW1UUS7"/>
<feature type="domain" description="RUN" evidence="9">
    <location>
        <begin position="81"/>
        <end position="215"/>
    </location>
</feature>
<dbReference type="Gene3D" id="3.30.40.10">
    <property type="entry name" value="Zinc/RING finger domain, C3HC4 (zinc finger)"/>
    <property type="match status" value="1"/>
</dbReference>
<dbReference type="InterPro" id="IPR000306">
    <property type="entry name" value="Znf_FYVE"/>
</dbReference>
<dbReference type="InterPro" id="IPR047335">
    <property type="entry name" value="RUFY1-3"/>
</dbReference>
<organism evidence="10 11">
    <name type="scientific">Henosepilachna vigintioctopunctata</name>
    <dbReference type="NCBI Taxonomy" id="420089"/>
    <lineage>
        <taxon>Eukaryota</taxon>
        <taxon>Metazoa</taxon>
        <taxon>Ecdysozoa</taxon>
        <taxon>Arthropoda</taxon>
        <taxon>Hexapoda</taxon>
        <taxon>Insecta</taxon>
        <taxon>Pterygota</taxon>
        <taxon>Neoptera</taxon>
        <taxon>Endopterygota</taxon>
        <taxon>Coleoptera</taxon>
        <taxon>Polyphaga</taxon>
        <taxon>Cucujiformia</taxon>
        <taxon>Coccinelloidea</taxon>
        <taxon>Coccinellidae</taxon>
        <taxon>Epilachninae</taxon>
        <taxon>Epilachnini</taxon>
        <taxon>Henosepilachna</taxon>
    </lineage>
</organism>
<dbReference type="SMART" id="SM00593">
    <property type="entry name" value="RUN"/>
    <property type="match status" value="1"/>
</dbReference>
<evidence type="ECO:0000313" key="10">
    <source>
        <dbReference type="EMBL" id="KAK9884835.1"/>
    </source>
</evidence>
<reference evidence="10 11" key="1">
    <citation type="submission" date="2023-03" db="EMBL/GenBank/DDBJ databases">
        <title>Genome insight into feeding habits of ladybird beetles.</title>
        <authorList>
            <person name="Li H.-S."/>
            <person name="Huang Y.-H."/>
            <person name="Pang H."/>
        </authorList>
    </citation>
    <scope>NUCLEOTIDE SEQUENCE [LARGE SCALE GENOMIC DNA]</scope>
    <source>
        <strain evidence="10">SYSU_2023b</strain>
        <tissue evidence="10">Whole body</tissue>
    </source>
</reference>
<feature type="coiled-coil region" evidence="6">
    <location>
        <begin position="330"/>
        <end position="364"/>
    </location>
</feature>
<evidence type="ECO:0000256" key="3">
    <source>
        <dbReference type="ARBA" id="ARBA00022833"/>
    </source>
</evidence>
<proteinExistence type="predicted"/>
<protein>
    <recommendedName>
        <fullName evidence="12">RUN and FYVE domain-containing protein 2</fullName>
    </recommendedName>
</protein>
<evidence type="ECO:0000256" key="1">
    <source>
        <dbReference type="ARBA" id="ARBA00022723"/>
    </source>
</evidence>
<dbReference type="FunFam" id="1.20.58.900:FF:000011">
    <property type="entry name" value="Uncharacterized protein, isoform B"/>
    <property type="match status" value="1"/>
</dbReference>
<feature type="coiled-coil region" evidence="6">
    <location>
        <begin position="261"/>
        <end position="302"/>
    </location>
</feature>
<feature type="domain" description="FYVE-type" evidence="8">
    <location>
        <begin position="572"/>
        <end position="630"/>
    </location>
</feature>
<dbReference type="InterPro" id="IPR004012">
    <property type="entry name" value="Run_dom"/>
</dbReference>
<comment type="caution">
    <text evidence="10">The sequence shown here is derived from an EMBL/GenBank/DDBJ whole genome shotgun (WGS) entry which is preliminary data.</text>
</comment>
<evidence type="ECO:0000256" key="6">
    <source>
        <dbReference type="SAM" id="Coils"/>
    </source>
</evidence>
<dbReference type="InterPro" id="IPR037213">
    <property type="entry name" value="Run_dom_sf"/>
</dbReference>
<dbReference type="InterPro" id="IPR017455">
    <property type="entry name" value="Znf_FYVE-rel"/>
</dbReference>
<evidence type="ECO:0000313" key="11">
    <source>
        <dbReference type="Proteomes" id="UP001431783"/>
    </source>
</evidence>
<keyword evidence="3" id="KW-0862">Zinc</keyword>
<feature type="compositionally biased region" description="Polar residues" evidence="7">
    <location>
        <begin position="8"/>
        <end position="25"/>
    </location>
</feature>
<keyword evidence="11" id="KW-1185">Reference proteome</keyword>
<dbReference type="GO" id="GO:0005737">
    <property type="term" value="C:cytoplasm"/>
    <property type="evidence" value="ECO:0007669"/>
    <property type="project" value="TreeGrafter"/>
</dbReference>
<dbReference type="GO" id="GO:0008270">
    <property type="term" value="F:zinc ion binding"/>
    <property type="evidence" value="ECO:0007669"/>
    <property type="project" value="UniProtKB-KW"/>
</dbReference>
<keyword evidence="1" id="KW-0479">Metal-binding</keyword>
<gene>
    <name evidence="10" type="ORF">WA026_009059</name>
</gene>
<dbReference type="InterPro" id="IPR013083">
    <property type="entry name" value="Znf_RING/FYVE/PHD"/>
</dbReference>
<evidence type="ECO:0000256" key="4">
    <source>
        <dbReference type="ARBA" id="ARBA00023054"/>
    </source>
</evidence>
<evidence type="ECO:0008006" key="12">
    <source>
        <dbReference type="Google" id="ProtNLM"/>
    </source>
</evidence>
<dbReference type="Pfam" id="PF02759">
    <property type="entry name" value="RUN"/>
    <property type="match status" value="1"/>
</dbReference>
<accession>A0AAW1UUS7</accession>
<dbReference type="EMBL" id="JARQZJ010000094">
    <property type="protein sequence ID" value="KAK9884835.1"/>
    <property type="molecule type" value="Genomic_DNA"/>
</dbReference>